<dbReference type="PANTHER" id="PTHR36115:SF4">
    <property type="entry name" value="MEMBRANE PROTEIN"/>
    <property type="match status" value="1"/>
</dbReference>
<reference evidence="8 9" key="1">
    <citation type="submission" date="2024-06" db="EMBL/GenBank/DDBJ databases">
        <authorList>
            <person name="Kaempfer P."/>
            <person name="Viver T."/>
        </authorList>
    </citation>
    <scope>NUCLEOTIDE SEQUENCE [LARGE SCALE GENOMIC DNA]</scope>
    <source>
        <strain evidence="8 9">ST-119</strain>
    </source>
</reference>
<proteinExistence type="predicted"/>
<comment type="subcellular location">
    <subcellularLocation>
        <location evidence="1">Cell membrane</location>
        <topology evidence="1">Multi-pass membrane protein</topology>
    </subcellularLocation>
</comment>
<feature type="transmembrane region" description="Helical" evidence="6">
    <location>
        <begin position="60"/>
        <end position="79"/>
    </location>
</feature>
<evidence type="ECO:0000256" key="6">
    <source>
        <dbReference type="SAM" id="Phobius"/>
    </source>
</evidence>
<protein>
    <submittedName>
        <fullName evidence="8">RDD family protein</fullName>
    </submittedName>
</protein>
<dbReference type="RefSeq" id="WP_408084864.1">
    <property type="nucleotide sequence ID" value="NZ_JBELPZ010000008.1"/>
</dbReference>
<keyword evidence="3 6" id="KW-0812">Transmembrane</keyword>
<accession>A0ABW8YWC0</accession>
<gene>
    <name evidence="8" type="ORF">ABS766_09285</name>
</gene>
<organism evidence="8 9">
    <name type="scientific">Flavobacterium rhizosphaerae</name>
    <dbReference type="NCBI Taxonomy" id="3163298"/>
    <lineage>
        <taxon>Bacteria</taxon>
        <taxon>Pseudomonadati</taxon>
        <taxon>Bacteroidota</taxon>
        <taxon>Flavobacteriia</taxon>
        <taxon>Flavobacteriales</taxon>
        <taxon>Flavobacteriaceae</taxon>
        <taxon>Flavobacterium</taxon>
    </lineage>
</organism>
<evidence type="ECO:0000256" key="5">
    <source>
        <dbReference type="ARBA" id="ARBA00023136"/>
    </source>
</evidence>
<evidence type="ECO:0000256" key="2">
    <source>
        <dbReference type="ARBA" id="ARBA00022475"/>
    </source>
</evidence>
<dbReference type="Proteomes" id="UP001629156">
    <property type="component" value="Unassembled WGS sequence"/>
</dbReference>
<evidence type="ECO:0000256" key="4">
    <source>
        <dbReference type="ARBA" id="ARBA00022989"/>
    </source>
</evidence>
<feature type="transmembrane region" description="Helical" evidence="6">
    <location>
        <begin position="18"/>
        <end position="40"/>
    </location>
</feature>
<keyword evidence="2" id="KW-1003">Cell membrane</keyword>
<name>A0ABW8YWC0_9FLAO</name>
<evidence type="ECO:0000256" key="3">
    <source>
        <dbReference type="ARBA" id="ARBA00022692"/>
    </source>
</evidence>
<evidence type="ECO:0000313" key="9">
    <source>
        <dbReference type="Proteomes" id="UP001629156"/>
    </source>
</evidence>
<dbReference type="Pfam" id="PF06271">
    <property type="entry name" value="RDD"/>
    <property type="match status" value="1"/>
</dbReference>
<dbReference type="InterPro" id="IPR051791">
    <property type="entry name" value="Pra-immunoreactive"/>
</dbReference>
<sequence length="164" mass="19168">MDITLDISASGNKRVLNYLIDTLAFIFVNFVFGIIAGFIYSVFHISVSPFHYYNVASWQGMLWLMFFWLLYYFIMEFFWQQTIGKFFTGTKVITVNDKEPGFAPMLLRTLLRPTPFGFLYFNEFKIGKTLHDRLSGTVVIDRKKYAEAAMLKDEFDQIGVNTEQ</sequence>
<keyword evidence="5 6" id="KW-0472">Membrane</keyword>
<evidence type="ECO:0000256" key="1">
    <source>
        <dbReference type="ARBA" id="ARBA00004651"/>
    </source>
</evidence>
<dbReference type="PANTHER" id="PTHR36115">
    <property type="entry name" value="PROLINE-RICH ANTIGEN HOMOLOG-RELATED"/>
    <property type="match status" value="1"/>
</dbReference>
<comment type="caution">
    <text evidence="8">The sequence shown here is derived from an EMBL/GenBank/DDBJ whole genome shotgun (WGS) entry which is preliminary data.</text>
</comment>
<evidence type="ECO:0000259" key="7">
    <source>
        <dbReference type="Pfam" id="PF06271"/>
    </source>
</evidence>
<dbReference type="EMBL" id="JBELPZ010000008">
    <property type="protein sequence ID" value="MFL9844611.1"/>
    <property type="molecule type" value="Genomic_DNA"/>
</dbReference>
<feature type="domain" description="RDD" evidence="7">
    <location>
        <begin position="13"/>
        <end position="134"/>
    </location>
</feature>
<keyword evidence="9" id="KW-1185">Reference proteome</keyword>
<keyword evidence="4 6" id="KW-1133">Transmembrane helix</keyword>
<dbReference type="InterPro" id="IPR010432">
    <property type="entry name" value="RDD"/>
</dbReference>
<evidence type="ECO:0000313" key="8">
    <source>
        <dbReference type="EMBL" id="MFL9844611.1"/>
    </source>
</evidence>